<dbReference type="AlphaFoldDB" id="A0A0V8JCD2"/>
<evidence type="ECO:0000313" key="3">
    <source>
        <dbReference type="Proteomes" id="UP000054099"/>
    </source>
</evidence>
<gene>
    <name evidence="2" type="ORF">AS030_04640</name>
</gene>
<dbReference type="InterPro" id="IPR013830">
    <property type="entry name" value="SGNH_hydro"/>
</dbReference>
<name>A0A0V8JCD2_9BACL</name>
<dbReference type="Proteomes" id="UP000054099">
    <property type="component" value="Unassembled WGS sequence"/>
</dbReference>
<dbReference type="OrthoDB" id="388542at2"/>
<dbReference type="SUPFAM" id="SSF52266">
    <property type="entry name" value="SGNH hydrolase"/>
    <property type="match status" value="1"/>
</dbReference>
<sequence length="202" mass="23030">MKTLVCFGDSITAHEINDDDSLRLTSRVRLSFNKWNVINAGVPAETTRLALTRFQEDVLRHEPDLVTILFGANDASVHRLIDVEEYKNNLVYMIEKLGPSKVILISPSPVNENQQHARTNERTQQYAKAVKELAETYNTHFIDLWTEMSGRNYKQMLVNDGLHFNKKGYKLLAGLVIQKIEKLKKAKKTKKGFAAMAKIQKG</sequence>
<keyword evidence="3" id="KW-1185">Reference proteome</keyword>
<dbReference type="CDD" id="cd01838">
    <property type="entry name" value="Isoamyl_acetate_hydrolase_like"/>
    <property type="match status" value="1"/>
</dbReference>
<proteinExistence type="predicted"/>
<dbReference type="PANTHER" id="PTHR14209">
    <property type="entry name" value="ISOAMYL ACETATE-HYDROLYZING ESTERASE 1"/>
    <property type="match status" value="1"/>
</dbReference>
<reference evidence="2 3" key="1">
    <citation type="journal article" date="2014" name="Antonie Van Leeuwenhoek">
        <title>Fictibacillus enclensis sp. nov., isolated from marine sediment.</title>
        <authorList>
            <person name="Dastager S.G."/>
            <person name="Mawlankar R."/>
            <person name="Srinivasan K."/>
            <person name="Tang S.K."/>
            <person name="Lee J.C."/>
            <person name="Ramana V.V."/>
            <person name="Shouche Y.S."/>
        </authorList>
    </citation>
    <scope>NUCLEOTIDE SEQUENCE [LARGE SCALE GENOMIC DNA]</scope>
    <source>
        <strain evidence="2 3">NIO-1003</strain>
    </source>
</reference>
<comment type="caution">
    <text evidence="2">The sequence shown here is derived from an EMBL/GenBank/DDBJ whole genome shotgun (WGS) entry which is preliminary data.</text>
</comment>
<organism evidence="2 3">
    <name type="scientific">Fictibacillus enclensis</name>
    <dbReference type="NCBI Taxonomy" id="1017270"/>
    <lineage>
        <taxon>Bacteria</taxon>
        <taxon>Bacillati</taxon>
        <taxon>Bacillota</taxon>
        <taxon>Bacilli</taxon>
        <taxon>Bacillales</taxon>
        <taxon>Fictibacillaceae</taxon>
        <taxon>Fictibacillus</taxon>
    </lineage>
</organism>
<dbReference type="PANTHER" id="PTHR14209:SF19">
    <property type="entry name" value="ISOAMYL ACETATE-HYDROLYZING ESTERASE 1 HOMOLOG"/>
    <property type="match status" value="1"/>
</dbReference>
<dbReference type="EMBL" id="LNQN01000001">
    <property type="protein sequence ID" value="KSU84818.1"/>
    <property type="molecule type" value="Genomic_DNA"/>
</dbReference>
<dbReference type="Pfam" id="PF13472">
    <property type="entry name" value="Lipase_GDSL_2"/>
    <property type="match status" value="1"/>
</dbReference>
<protein>
    <recommendedName>
        <fullName evidence="1">SGNH hydrolase-type esterase domain-containing protein</fullName>
    </recommendedName>
</protein>
<accession>A0A0V8JCD2</accession>
<evidence type="ECO:0000313" key="2">
    <source>
        <dbReference type="EMBL" id="KSU84818.1"/>
    </source>
</evidence>
<dbReference type="RefSeq" id="WP_061968923.1">
    <property type="nucleotide sequence ID" value="NZ_FMAV01000001.1"/>
</dbReference>
<feature type="domain" description="SGNH hydrolase-type esterase" evidence="1">
    <location>
        <begin position="6"/>
        <end position="171"/>
    </location>
</feature>
<dbReference type="Gene3D" id="3.40.50.1110">
    <property type="entry name" value="SGNH hydrolase"/>
    <property type="match status" value="1"/>
</dbReference>
<dbReference type="InterPro" id="IPR045136">
    <property type="entry name" value="Iah1-like"/>
</dbReference>
<dbReference type="InterPro" id="IPR036514">
    <property type="entry name" value="SGNH_hydro_sf"/>
</dbReference>
<evidence type="ECO:0000259" key="1">
    <source>
        <dbReference type="Pfam" id="PF13472"/>
    </source>
</evidence>